<reference evidence="2" key="2">
    <citation type="journal article" date="2022" name="Microbiol. Resour. Announc.">
        <title>Metagenome Sequencing to Explore Phylogenomics of Terrestrial Cyanobacteria.</title>
        <authorList>
            <person name="Ward R.D."/>
            <person name="Stajich J.E."/>
            <person name="Johansen J.R."/>
            <person name="Huntemann M."/>
            <person name="Clum A."/>
            <person name="Foster B."/>
            <person name="Foster B."/>
            <person name="Roux S."/>
            <person name="Palaniappan K."/>
            <person name="Varghese N."/>
            <person name="Mukherjee S."/>
            <person name="Reddy T.B.K."/>
            <person name="Daum C."/>
            <person name="Copeland A."/>
            <person name="Chen I.A."/>
            <person name="Ivanova N.N."/>
            <person name="Kyrpides N.C."/>
            <person name="Shapiro N."/>
            <person name="Eloe-Fadrosh E.A."/>
            <person name="Pietrasiak N."/>
        </authorList>
    </citation>
    <scope>NUCLEOTIDE SEQUENCE</scope>
    <source>
        <strain evidence="2">CPER-KK1</strain>
    </source>
</reference>
<evidence type="ECO:0000313" key="3">
    <source>
        <dbReference type="Proteomes" id="UP000753908"/>
    </source>
</evidence>
<sequence>MTFFNPVEPIIRRKQEALDFQDRQGLLSLEMKIGQKTVISVFYTRIDQVFVLWGLICAAIFVTAQFAPISWVIQAGLWSVLTLLGTVGMVVLTHFWVKVEGLRWVLFCWVALMLSGVALTDLSIFLSWGQILMNLCPMWLGLSAIGYICTGIGMRSRAFTLASLVHLLGIAVLPYLGSWQFLSTGIVIAASLLVFAGVQWDMRPPIQYEFLTPEQKRFNEQQYRLRQVPMYVKA</sequence>
<evidence type="ECO:0000256" key="1">
    <source>
        <dbReference type="SAM" id="Phobius"/>
    </source>
</evidence>
<feature type="transmembrane region" description="Helical" evidence="1">
    <location>
        <begin position="131"/>
        <end position="149"/>
    </location>
</feature>
<accession>A0A951U7W9</accession>
<feature type="transmembrane region" description="Helical" evidence="1">
    <location>
        <begin position="104"/>
        <end position="125"/>
    </location>
</feature>
<dbReference type="InterPro" id="IPR036259">
    <property type="entry name" value="MFS_trans_sf"/>
</dbReference>
<keyword evidence="1" id="KW-1133">Transmembrane helix</keyword>
<comment type="caution">
    <text evidence="2">The sequence shown here is derived from an EMBL/GenBank/DDBJ whole genome shotgun (WGS) entry which is preliminary data.</text>
</comment>
<dbReference type="EMBL" id="JAHHIF010000003">
    <property type="protein sequence ID" value="MBW4543284.1"/>
    <property type="molecule type" value="Genomic_DNA"/>
</dbReference>
<reference evidence="2" key="1">
    <citation type="submission" date="2021-05" db="EMBL/GenBank/DDBJ databases">
        <authorList>
            <person name="Pietrasiak N."/>
            <person name="Ward R."/>
            <person name="Stajich J.E."/>
            <person name="Kurbessoian T."/>
        </authorList>
    </citation>
    <scope>NUCLEOTIDE SEQUENCE</scope>
    <source>
        <strain evidence="2">CPER-KK1</strain>
    </source>
</reference>
<proteinExistence type="predicted"/>
<gene>
    <name evidence="2" type="ORF">KME25_02375</name>
</gene>
<feature type="transmembrane region" description="Helical" evidence="1">
    <location>
        <begin position="50"/>
        <end position="71"/>
    </location>
</feature>
<name>A0A951U7W9_9CYAN</name>
<protein>
    <submittedName>
        <fullName evidence="2">Uncharacterized protein</fullName>
    </submittedName>
</protein>
<feature type="transmembrane region" description="Helical" evidence="1">
    <location>
        <begin position="77"/>
        <end position="97"/>
    </location>
</feature>
<feature type="transmembrane region" description="Helical" evidence="1">
    <location>
        <begin position="182"/>
        <end position="200"/>
    </location>
</feature>
<dbReference type="Proteomes" id="UP000753908">
    <property type="component" value="Unassembled WGS sequence"/>
</dbReference>
<organism evidence="2 3">
    <name type="scientific">Symplocastrum torsivum CPER-KK1</name>
    <dbReference type="NCBI Taxonomy" id="450513"/>
    <lineage>
        <taxon>Bacteria</taxon>
        <taxon>Bacillati</taxon>
        <taxon>Cyanobacteriota</taxon>
        <taxon>Cyanophyceae</taxon>
        <taxon>Oscillatoriophycideae</taxon>
        <taxon>Oscillatoriales</taxon>
        <taxon>Microcoleaceae</taxon>
        <taxon>Symplocastrum</taxon>
    </lineage>
</organism>
<keyword evidence="1" id="KW-0812">Transmembrane</keyword>
<evidence type="ECO:0000313" key="2">
    <source>
        <dbReference type="EMBL" id="MBW4543284.1"/>
    </source>
</evidence>
<dbReference type="AlphaFoldDB" id="A0A951U7W9"/>
<dbReference type="SUPFAM" id="SSF103473">
    <property type="entry name" value="MFS general substrate transporter"/>
    <property type="match status" value="1"/>
</dbReference>
<feature type="transmembrane region" description="Helical" evidence="1">
    <location>
        <begin position="158"/>
        <end position="176"/>
    </location>
</feature>
<keyword evidence="1" id="KW-0472">Membrane</keyword>